<organism evidence="2 3">
    <name type="scientific">Hymenobacter caeli</name>
    <dbReference type="NCBI Taxonomy" id="2735894"/>
    <lineage>
        <taxon>Bacteria</taxon>
        <taxon>Pseudomonadati</taxon>
        <taxon>Bacteroidota</taxon>
        <taxon>Cytophagia</taxon>
        <taxon>Cytophagales</taxon>
        <taxon>Hymenobacteraceae</taxon>
        <taxon>Hymenobacter</taxon>
    </lineage>
</organism>
<evidence type="ECO:0000313" key="3">
    <source>
        <dbReference type="Proteomes" id="UP000779507"/>
    </source>
</evidence>
<dbReference type="EMBL" id="JABSNP010000001">
    <property type="protein sequence ID" value="NRT17349.1"/>
    <property type="molecule type" value="Genomic_DNA"/>
</dbReference>
<evidence type="ECO:0000256" key="1">
    <source>
        <dbReference type="SAM" id="MobiDB-lite"/>
    </source>
</evidence>
<feature type="region of interest" description="Disordered" evidence="1">
    <location>
        <begin position="110"/>
        <end position="146"/>
    </location>
</feature>
<gene>
    <name evidence="2" type="ORF">HNP98_000152</name>
</gene>
<reference evidence="2 3" key="1">
    <citation type="submission" date="2020-05" db="EMBL/GenBank/DDBJ databases">
        <title>Genomic Encyclopedia of Type Strains, Phase IV (KMG-V): Genome sequencing to study the core and pangenomes of soil and plant-associated prokaryotes.</title>
        <authorList>
            <person name="Whitman W."/>
        </authorList>
    </citation>
    <scope>NUCLEOTIDE SEQUENCE [LARGE SCALE GENOMIC DNA]</scope>
    <source>
        <strain evidence="2 3">9A</strain>
    </source>
</reference>
<evidence type="ECO:0000313" key="2">
    <source>
        <dbReference type="EMBL" id="NRT17349.1"/>
    </source>
</evidence>
<accession>A0ABX2FLE3</accession>
<comment type="caution">
    <text evidence="2">The sequence shown here is derived from an EMBL/GenBank/DDBJ whole genome shotgun (WGS) entry which is preliminary data.</text>
</comment>
<dbReference type="Proteomes" id="UP000779507">
    <property type="component" value="Unassembled WGS sequence"/>
</dbReference>
<dbReference type="RefSeq" id="WP_173808132.1">
    <property type="nucleotide sequence ID" value="NZ_JABSNP010000001.1"/>
</dbReference>
<name>A0ABX2FLE3_9BACT</name>
<proteinExistence type="predicted"/>
<keyword evidence="3" id="KW-1185">Reference proteome</keyword>
<sequence>MYDRFTLIAGGTEYTVKFPPHFGRALHEAAQPGQAVAVLGHFRPTPKGGEHLHLARIGVAGGVLRPQPAGPPATAHDAHGTVAELLLDPKGRPHGLRLADEAATELRFPPHLGPQVAERASVGSELQASGTRRADGPGEVRAPGTQPPLQVEILTVGGESFLIG</sequence>
<protein>
    <submittedName>
        <fullName evidence="2">Uncharacterized protein</fullName>
    </submittedName>
</protein>